<dbReference type="Gene3D" id="1.20.140.160">
    <property type="match status" value="1"/>
</dbReference>
<dbReference type="Proteomes" id="UP000826793">
    <property type="component" value="Unassembled WGS sequence"/>
</dbReference>
<dbReference type="InterPro" id="IPR013324">
    <property type="entry name" value="RNA_pol_sigma_r3/r4-like"/>
</dbReference>
<evidence type="ECO:0000256" key="2">
    <source>
        <dbReference type="ARBA" id="ARBA00023082"/>
    </source>
</evidence>
<keyword evidence="2" id="KW-0731">Sigma factor</keyword>
<dbReference type="AlphaFoldDB" id="A0A9D2MVK5"/>
<evidence type="ECO:0000259" key="5">
    <source>
        <dbReference type="Pfam" id="PF04542"/>
    </source>
</evidence>
<dbReference type="PANTHER" id="PTHR30385">
    <property type="entry name" value="SIGMA FACTOR F FLAGELLAR"/>
    <property type="match status" value="1"/>
</dbReference>
<evidence type="ECO:0000256" key="4">
    <source>
        <dbReference type="ARBA" id="ARBA00023163"/>
    </source>
</evidence>
<dbReference type="InterPro" id="IPR007627">
    <property type="entry name" value="RNA_pol_sigma70_r2"/>
</dbReference>
<dbReference type="GO" id="GO:0006352">
    <property type="term" value="P:DNA-templated transcription initiation"/>
    <property type="evidence" value="ECO:0007669"/>
    <property type="project" value="InterPro"/>
</dbReference>
<reference evidence="7" key="1">
    <citation type="journal article" date="2021" name="PeerJ">
        <title>Extensive microbial diversity within the chicken gut microbiome revealed by metagenomics and culture.</title>
        <authorList>
            <person name="Gilroy R."/>
            <person name="Ravi A."/>
            <person name="Getino M."/>
            <person name="Pursley I."/>
            <person name="Horton D.L."/>
            <person name="Alikhan N.F."/>
            <person name="Baker D."/>
            <person name="Gharbi K."/>
            <person name="Hall N."/>
            <person name="Watson M."/>
            <person name="Adriaenssens E.M."/>
            <person name="Foster-Nyarko E."/>
            <person name="Jarju S."/>
            <person name="Secka A."/>
            <person name="Antonio M."/>
            <person name="Oren A."/>
            <person name="Chaudhuri R.R."/>
            <person name="La Ragione R."/>
            <person name="Hildebrand F."/>
            <person name="Pallen M.J."/>
        </authorList>
    </citation>
    <scope>NUCLEOTIDE SEQUENCE</scope>
    <source>
        <strain evidence="7">CHK185-1770</strain>
    </source>
</reference>
<evidence type="ECO:0000256" key="1">
    <source>
        <dbReference type="ARBA" id="ARBA00023015"/>
    </source>
</evidence>
<dbReference type="Pfam" id="PF04542">
    <property type="entry name" value="Sigma70_r2"/>
    <property type="match status" value="1"/>
</dbReference>
<feature type="domain" description="RNA polymerase sigma-70 region 4" evidence="6">
    <location>
        <begin position="154"/>
        <end position="202"/>
    </location>
</feature>
<dbReference type="InterPro" id="IPR013325">
    <property type="entry name" value="RNA_pol_sigma_r2"/>
</dbReference>
<name>A0A9D2MVK5_9FIRM</name>
<protein>
    <submittedName>
        <fullName evidence="7">Sigma-70 family RNA polymerase sigma factor</fullName>
    </submittedName>
</protein>
<sequence length="242" mass="27897">MTNEQLAWNVQNGNRAALTELWGAVRPLLFSLAWKFYTRQGKERCAQRGVTLEDLQQEAFFALYDAVQAYKPEKGYQLTTYLHYATENRFRACMGIQGKADALNHADRLERPIPGDDEGREQGETLPDEQAERELLNVDEKAEQAHFHTVLEQALGELSVVQSAVLRHRFTQQHTRQQTAEALHITAEAVRREEARALQFLRGKPTVLHLREEVLETAAYHGTGWFSWYFEQGSVEERIVER</sequence>
<dbReference type="InterPro" id="IPR014284">
    <property type="entry name" value="RNA_pol_sigma-70_dom"/>
</dbReference>
<evidence type="ECO:0000256" key="3">
    <source>
        <dbReference type="ARBA" id="ARBA00023125"/>
    </source>
</evidence>
<dbReference type="GO" id="GO:0016987">
    <property type="term" value="F:sigma factor activity"/>
    <property type="evidence" value="ECO:0007669"/>
    <property type="project" value="UniProtKB-KW"/>
</dbReference>
<keyword evidence="1" id="KW-0805">Transcription regulation</keyword>
<gene>
    <name evidence="7" type="ORF">H9710_02955</name>
</gene>
<evidence type="ECO:0000259" key="6">
    <source>
        <dbReference type="Pfam" id="PF04545"/>
    </source>
</evidence>
<dbReference type="SUPFAM" id="SSF88946">
    <property type="entry name" value="Sigma2 domain of RNA polymerase sigma factors"/>
    <property type="match status" value="1"/>
</dbReference>
<organism evidence="7 8">
    <name type="scientific">Candidatus Acutalibacter pullicola</name>
    <dbReference type="NCBI Taxonomy" id="2838417"/>
    <lineage>
        <taxon>Bacteria</taxon>
        <taxon>Bacillati</taxon>
        <taxon>Bacillota</taxon>
        <taxon>Clostridia</taxon>
        <taxon>Eubacteriales</taxon>
        <taxon>Acutalibacteraceae</taxon>
        <taxon>Acutalibacter</taxon>
    </lineage>
</organism>
<dbReference type="SUPFAM" id="SSF88659">
    <property type="entry name" value="Sigma3 and sigma4 domains of RNA polymerase sigma factors"/>
    <property type="match status" value="1"/>
</dbReference>
<accession>A0A9D2MVK5</accession>
<proteinExistence type="predicted"/>
<dbReference type="NCBIfam" id="TIGR02937">
    <property type="entry name" value="sigma70-ECF"/>
    <property type="match status" value="1"/>
</dbReference>
<reference evidence="7" key="2">
    <citation type="submission" date="2021-04" db="EMBL/GenBank/DDBJ databases">
        <authorList>
            <person name="Gilroy R."/>
        </authorList>
    </citation>
    <scope>NUCLEOTIDE SEQUENCE</scope>
    <source>
        <strain evidence="7">CHK185-1770</strain>
    </source>
</reference>
<keyword evidence="3" id="KW-0238">DNA-binding</keyword>
<evidence type="ECO:0000313" key="8">
    <source>
        <dbReference type="Proteomes" id="UP000826793"/>
    </source>
</evidence>
<dbReference type="EMBL" id="DWXG01000025">
    <property type="protein sequence ID" value="HJB97522.1"/>
    <property type="molecule type" value="Genomic_DNA"/>
</dbReference>
<comment type="caution">
    <text evidence="7">The sequence shown here is derived from an EMBL/GenBank/DDBJ whole genome shotgun (WGS) entry which is preliminary data.</text>
</comment>
<feature type="domain" description="RNA polymerase sigma-70 region 2" evidence="5">
    <location>
        <begin position="24"/>
        <end position="90"/>
    </location>
</feature>
<dbReference type="PANTHER" id="PTHR30385:SF8">
    <property type="entry name" value="RNA POLYMERASE SIGMA-E FACTOR"/>
    <property type="match status" value="1"/>
</dbReference>
<keyword evidence="4" id="KW-0804">Transcription</keyword>
<dbReference type="Gene3D" id="1.10.1740.10">
    <property type="match status" value="1"/>
</dbReference>
<evidence type="ECO:0000313" key="7">
    <source>
        <dbReference type="EMBL" id="HJB97522.1"/>
    </source>
</evidence>
<dbReference type="GO" id="GO:0003677">
    <property type="term" value="F:DNA binding"/>
    <property type="evidence" value="ECO:0007669"/>
    <property type="project" value="UniProtKB-KW"/>
</dbReference>
<dbReference type="InterPro" id="IPR007630">
    <property type="entry name" value="RNA_pol_sigma70_r4"/>
</dbReference>
<dbReference type="Pfam" id="PF04545">
    <property type="entry name" value="Sigma70_r4"/>
    <property type="match status" value="1"/>
</dbReference>